<evidence type="ECO:0008006" key="9">
    <source>
        <dbReference type="Google" id="ProtNLM"/>
    </source>
</evidence>
<feature type="transmembrane region" description="Helical" evidence="6">
    <location>
        <begin position="118"/>
        <end position="142"/>
    </location>
</feature>
<organism evidence="7 8">
    <name type="scientific">Bathycoccus prasinos</name>
    <dbReference type="NCBI Taxonomy" id="41875"/>
    <lineage>
        <taxon>Eukaryota</taxon>
        <taxon>Viridiplantae</taxon>
        <taxon>Chlorophyta</taxon>
        <taxon>Mamiellophyceae</taxon>
        <taxon>Mamiellales</taxon>
        <taxon>Bathycoccaceae</taxon>
        <taxon>Bathycoccus</taxon>
    </lineage>
</organism>
<dbReference type="Proteomes" id="UP000198341">
    <property type="component" value="Chromosome 7"/>
</dbReference>
<dbReference type="GeneID" id="19014882"/>
<dbReference type="PANTHER" id="PTHR12841:SF6">
    <property type="entry name" value="PROTEIN UNC-50 HOMOLOG"/>
    <property type="match status" value="1"/>
</dbReference>
<protein>
    <recommendedName>
        <fullName evidence="9">UNC-50 family protein</fullName>
    </recommendedName>
</protein>
<evidence type="ECO:0000256" key="5">
    <source>
        <dbReference type="ARBA" id="ARBA00023136"/>
    </source>
</evidence>
<evidence type="ECO:0000313" key="8">
    <source>
        <dbReference type="Proteomes" id="UP000198341"/>
    </source>
</evidence>
<dbReference type="GO" id="GO:0000139">
    <property type="term" value="C:Golgi membrane"/>
    <property type="evidence" value="ECO:0007669"/>
    <property type="project" value="TreeGrafter"/>
</dbReference>
<feature type="transmembrane region" description="Helical" evidence="6">
    <location>
        <begin position="205"/>
        <end position="223"/>
    </location>
</feature>
<keyword evidence="4 6" id="KW-1133">Transmembrane helix</keyword>
<evidence type="ECO:0000256" key="2">
    <source>
        <dbReference type="ARBA" id="ARBA00006293"/>
    </source>
</evidence>
<dbReference type="InterPro" id="IPR007881">
    <property type="entry name" value="UNC-50"/>
</dbReference>
<accession>K8F147</accession>
<comment type="subcellular location">
    <subcellularLocation>
        <location evidence="1">Membrane</location>
        <topology evidence="1">Multi-pass membrane protein</topology>
    </subcellularLocation>
</comment>
<keyword evidence="3 6" id="KW-0812">Transmembrane</keyword>
<evidence type="ECO:0000256" key="4">
    <source>
        <dbReference type="ARBA" id="ARBA00022989"/>
    </source>
</evidence>
<gene>
    <name evidence="7" type="ORF">Bathy07g03930</name>
</gene>
<evidence type="ECO:0000256" key="3">
    <source>
        <dbReference type="ARBA" id="ARBA00022692"/>
    </source>
</evidence>
<evidence type="ECO:0000256" key="1">
    <source>
        <dbReference type="ARBA" id="ARBA00004141"/>
    </source>
</evidence>
<dbReference type="AlphaFoldDB" id="K8F147"/>
<feature type="transmembrane region" description="Helical" evidence="6">
    <location>
        <begin position="243"/>
        <end position="262"/>
    </location>
</feature>
<dbReference type="OrthoDB" id="10027013at2759"/>
<proteinExistence type="inferred from homology"/>
<dbReference type="KEGG" id="bpg:Bathy07g03930"/>
<evidence type="ECO:0000256" key="6">
    <source>
        <dbReference type="SAM" id="Phobius"/>
    </source>
</evidence>
<keyword evidence="5 6" id="KW-0472">Membrane</keyword>
<dbReference type="eggNOG" id="KOG3012">
    <property type="taxonomic scope" value="Eukaryota"/>
</dbReference>
<sequence>MQHTQATSAYNDVKFTSSKDNDTTANGFSHHTGSTRLELKRIIKPKLLDFEYALWQMRLLLTHGPKKIYRHCEYRKQTKNQWARDDPTFCVLSCIFVALCAIGYCFMYETRGIVRGLWVITSAVCFDYIGCGCAIATAYWFLANRFMTTRTRRGGSKNSDGSSMSSNNNVEWLFAFDVHCNSFVPLFVALYLGQLILSPLLSQRGFICALLSNILYGLSLSYYHYCQFVGFNSLPFLERTEFLLYPVVGLVLLAIPLSAMQFNPTRWVLSWYFGPDVLK</sequence>
<comment type="similarity">
    <text evidence="2">Belongs to the unc-50 family.</text>
</comment>
<dbReference type="STRING" id="41875.K8F147"/>
<dbReference type="Pfam" id="PF05216">
    <property type="entry name" value="UNC-50"/>
    <property type="match status" value="1"/>
</dbReference>
<feature type="transmembrane region" description="Helical" evidence="6">
    <location>
        <begin position="88"/>
        <end position="106"/>
    </location>
</feature>
<evidence type="ECO:0000313" key="7">
    <source>
        <dbReference type="EMBL" id="CCO66028.1"/>
    </source>
</evidence>
<keyword evidence="8" id="KW-1185">Reference proteome</keyword>
<feature type="transmembrane region" description="Helical" evidence="6">
    <location>
        <begin position="172"/>
        <end position="193"/>
    </location>
</feature>
<dbReference type="RefSeq" id="XP_007511940.1">
    <property type="nucleotide sequence ID" value="XM_007511878.1"/>
</dbReference>
<dbReference type="PANTHER" id="PTHR12841">
    <property type="entry name" value="PROTEIN UNC-50 HOMOLOG"/>
    <property type="match status" value="1"/>
</dbReference>
<dbReference type="EMBL" id="FO082272">
    <property type="protein sequence ID" value="CCO66028.1"/>
    <property type="molecule type" value="Genomic_DNA"/>
</dbReference>
<name>K8F147_9CHLO</name>
<reference evidence="7 8" key="1">
    <citation type="submission" date="2011-10" db="EMBL/GenBank/DDBJ databases">
        <authorList>
            <person name="Genoscope - CEA"/>
        </authorList>
    </citation>
    <scope>NUCLEOTIDE SEQUENCE [LARGE SCALE GENOMIC DNA]</scope>
    <source>
        <strain evidence="7 8">RCC 1105</strain>
    </source>
</reference>